<evidence type="ECO:0000313" key="3">
    <source>
        <dbReference type="EMBL" id="ONI12110.1"/>
    </source>
</evidence>
<sequence>MLNLILVIITNSILFPLKLSCYLDAEPHASCEFFNFLSLFLYRSPWPAIVLDFFSFPFPSVPSGLQPSSSSFFYFFIFLVFYFYLHLTLRSTWPATLLFFSFFFWSKTSTLPSLFNLNS</sequence>
<evidence type="ECO:0000256" key="2">
    <source>
        <dbReference type="SAM" id="SignalP"/>
    </source>
</evidence>
<feature type="transmembrane region" description="Helical" evidence="1">
    <location>
        <begin position="44"/>
        <end position="65"/>
    </location>
</feature>
<feature type="chain" id="PRO_5012309814" evidence="2">
    <location>
        <begin position="21"/>
        <end position="119"/>
    </location>
</feature>
<gene>
    <name evidence="3" type="ORF">PRUPE_4G145000</name>
</gene>
<protein>
    <submittedName>
        <fullName evidence="3">Uncharacterized protein</fullName>
    </submittedName>
</protein>
<feature type="signal peptide" evidence="2">
    <location>
        <begin position="1"/>
        <end position="20"/>
    </location>
</feature>
<dbReference type="AlphaFoldDB" id="A0A251PM18"/>
<keyword evidence="4" id="KW-1185">Reference proteome</keyword>
<evidence type="ECO:0000313" key="4">
    <source>
        <dbReference type="Proteomes" id="UP000006882"/>
    </source>
</evidence>
<keyword evidence="1" id="KW-0812">Transmembrane</keyword>
<proteinExistence type="predicted"/>
<keyword evidence="1" id="KW-0472">Membrane</keyword>
<dbReference type="Gramene" id="ONI12110">
    <property type="protein sequence ID" value="ONI12110"/>
    <property type="gene ID" value="PRUPE_4G145000"/>
</dbReference>
<reference evidence="3 4" key="1">
    <citation type="journal article" date="2013" name="Nat. Genet.">
        <title>The high-quality draft genome of peach (Prunus persica) identifies unique patterns of genetic diversity, domestication and genome evolution.</title>
        <authorList>
            <consortium name="International Peach Genome Initiative"/>
            <person name="Verde I."/>
            <person name="Abbott A.G."/>
            <person name="Scalabrin S."/>
            <person name="Jung S."/>
            <person name="Shu S."/>
            <person name="Marroni F."/>
            <person name="Zhebentyayeva T."/>
            <person name="Dettori M.T."/>
            <person name="Grimwood J."/>
            <person name="Cattonaro F."/>
            <person name="Zuccolo A."/>
            <person name="Rossini L."/>
            <person name="Jenkins J."/>
            <person name="Vendramin E."/>
            <person name="Meisel L.A."/>
            <person name="Decroocq V."/>
            <person name="Sosinski B."/>
            <person name="Prochnik S."/>
            <person name="Mitros T."/>
            <person name="Policriti A."/>
            <person name="Cipriani G."/>
            <person name="Dondini L."/>
            <person name="Ficklin S."/>
            <person name="Goodstein D.M."/>
            <person name="Xuan P."/>
            <person name="Del Fabbro C."/>
            <person name="Aramini V."/>
            <person name="Copetti D."/>
            <person name="Gonzalez S."/>
            <person name="Horner D.S."/>
            <person name="Falchi R."/>
            <person name="Lucas S."/>
            <person name="Mica E."/>
            <person name="Maldonado J."/>
            <person name="Lazzari B."/>
            <person name="Bielenberg D."/>
            <person name="Pirona R."/>
            <person name="Miculan M."/>
            <person name="Barakat A."/>
            <person name="Testolin R."/>
            <person name="Stella A."/>
            <person name="Tartarini S."/>
            <person name="Tonutti P."/>
            <person name="Arus P."/>
            <person name="Orellana A."/>
            <person name="Wells C."/>
            <person name="Main D."/>
            <person name="Vizzotto G."/>
            <person name="Silva H."/>
            <person name="Salamini F."/>
            <person name="Schmutz J."/>
            <person name="Morgante M."/>
            <person name="Rokhsar D.S."/>
        </authorList>
    </citation>
    <scope>NUCLEOTIDE SEQUENCE [LARGE SCALE GENOMIC DNA]</scope>
    <source>
        <strain evidence="4">cv. Nemared</strain>
    </source>
</reference>
<accession>A0A251PM18</accession>
<dbReference type="EMBL" id="CM007654">
    <property type="protein sequence ID" value="ONI12110.1"/>
    <property type="molecule type" value="Genomic_DNA"/>
</dbReference>
<dbReference type="Proteomes" id="UP000006882">
    <property type="component" value="Chromosome G4"/>
</dbReference>
<feature type="transmembrane region" description="Helical" evidence="1">
    <location>
        <begin position="72"/>
        <end position="89"/>
    </location>
</feature>
<organism evidence="3 4">
    <name type="scientific">Prunus persica</name>
    <name type="common">Peach</name>
    <name type="synonym">Amygdalus persica</name>
    <dbReference type="NCBI Taxonomy" id="3760"/>
    <lineage>
        <taxon>Eukaryota</taxon>
        <taxon>Viridiplantae</taxon>
        <taxon>Streptophyta</taxon>
        <taxon>Embryophyta</taxon>
        <taxon>Tracheophyta</taxon>
        <taxon>Spermatophyta</taxon>
        <taxon>Magnoliopsida</taxon>
        <taxon>eudicotyledons</taxon>
        <taxon>Gunneridae</taxon>
        <taxon>Pentapetalae</taxon>
        <taxon>rosids</taxon>
        <taxon>fabids</taxon>
        <taxon>Rosales</taxon>
        <taxon>Rosaceae</taxon>
        <taxon>Amygdaloideae</taxon>
        <taxon>Amygdaleae</taxon>
        <taxon>Prunus</taxon>
    </lineage>
</organism>
<name>A0A251PM18_PRUPE</name>
<evidence type="ECO:0000256" key="1">
    <source>
        <dbReference type="SAM" id="Phobius"/>
    </source>
</evidence>
<feature type="transmembrane region" description="Helical" evidence="1">
    <location>
        <begin position="95"/>
        <end position="117"/>
    </location>
</feature>
<keyword evidence="1" id="KW-1133">Transmembrane helix</keyword>
<keyword evidence="2" id="KW-0732">Signal</keyword>